<dbReference type="PANTHER" id="PTHR33279">
    <property type="entry name" value="SULFUR CARRIER PROTEIN YEDF-RELATED"/>
    <property type="match status" value="1"/>
</dbReference>
<dbReference type="RefSeq" id="WP_218090811.1">
    <property type="nucleotide sequence ID" value="NZ_CAJVAS010000003.1"/>
</dbReference>
<dbReference type="PROSITE" id="PS50206">
    <property type="entry name" value="RHODANESE_3"/>
    <property type="match status" value="1"/>
</dbReference>
<evidence type="ECO:0000256" key="1">
    <source>
        <dbReference type="ARBA" id="ARBA00008984"/>
    </source>
</evidence>
<dbReference type="EMBL" id="CAJVAS010000003">
    <property type="protein sequence ID" value="CAG7607683.1"/>
    <property type="molecule type" value="Genomic_DNA"/>
</dbReference>
<accession>A0A916NMQ5</accession>
<proteinExistence type="inferred from homology"/>
<comment type="caution">
    <text evidence="3">The sequence shown here is derived from an EMBL/GenBank/DDBJ whole genome shotgun (WGS) entry which is preliminary data.</text>
</comment>
<dbReference type="Pfam" id="PF00581">
    <property type="entry name" value="Rhodanese"/>
    <property type="match status" value="1"/>
</dbReference>
<organism evidence="3 4">
    <name type="scientific">Paenibacillus solanacearum</name>
    <dbReference type="NCBI Taxonomy" id="2048548"/>
    <lineage>
        <taxon>Bacteria</taxon>
        <taxon>Bacillati</taxon>
        <taxon>Bacillota</taxon>
        <taxon>Bacilli</taxon>
        <taxon>Bacillales</taxon>
        <taxon>Paenibacillaceae</taxon>
        <taxon>Paenibacillus</taxon>
    </lineage>
</organism>
<reference evidence="3" key="1">
    <citation type="submission" date="2021-06" db="EMBL/GenBank/DDBJ databases">
        <authorList>
            <person name="Criscuolo A."/>
        </authorList>
    </citation>
    <scope>NUCLEOTIDE SEQUENCE</scope>
    <source>
        <strain evidence="3">CIP111600</strain>
    </source>
</reference>
<dbReference type="PANTHER" id="PTHR33279:SF6">
    <property type="entry name" value="SULFUR CARRIER PROTEIN YEDF-RELATED"/>
    <property type="match status" value="1"/>
</dbReference>
<evidence type="ECO:0000313" key="4">
    <source>
        <dbReference type="Proteomes" id="UP000693672"/>
    </source>
</evidence>
<dbReference type="CDD" id="cd00158">
    <property type="entry name" value="RHOD"/>
    <property type="match status" value="1"/>
</dbReference>
<dbReference type="PROSITE" id="PS01148">
    <property type="entry name" value="UPF0033"/>
    <property type="match status" value="1"/>
</dbReference>
<keyword evidence="4" id="KW-1185">Reference proteome</keyword>
<dbReference type="AlphaFoldDB" id="A0A916NMQ5"/>
<dbReference type="Pfam" id="PF01206">
    <property type="entry name" value="TusA"/>
    <property type="match status" value="1"/>
</dbReference>
<evidence type="ECO:0000313" key="3">
    <source>
        <dbReference type="EMBL" id="CAG7607683.1"/>
    </source>
</evidence>
<evidence type="ECO:0000259" key="2">
    <source>
        <dbReference type="PROSITE" id="PS50206"/>
    </source>
</evidence>
<dbReference type="CDD" id="cd00291">
    <property type="entry name" value="SirA_YedF_YeeD"/>
    <property type="match status" value="1"/>
</dbReference>
<feature type="domain" description="Rhodanese" evidence="2">
    <location>
        <begin position="104"/>
        <end position="189"/>
    </location>
</feature>
<dbReference type="InterPro" id="IPR001455">
    <property type="entry name" value="TusA-like"/>
</dbReference>
<name>A0A916NMQ5_9BACL</name>
<sequence>MTKLQVNRTLECEGLACPLPVVRTKKTIDEMSAGEVLEVRATDTGSIADLKSWSGRTGHHYLGMKEEGGVFRHYIRKAEPSDTKPEQTYPHTAGNEEVHAKLASGEPVTVIDVREPAEYAFGRIPGAVSIPLGQLEQRLDSLDSEAVYYVVCRTGTRSDMACRIMADKGFRSVHNVLPGMSLWTYDLERDSSGQ</sequence>
<comment type="similarity">
    <text evidence="1">Belongs to the sulfur carrier protein TusA family.</text>
</comment>
<dbReference type="Proteomes" id="UP000693672">
    <property type="component" value="Unassembled WGS sequence"/>
</dbReference>
<dbReference type="SMART" id="SM00450">
    <property type="entry name" value="RHOD"/>
    <property type="match status" value="1"/>
</dbReference>
<gene>
    <name evidence="3" type="primary">tusA_1</name>
    <name evidence="3" type="ORF">PAESOLCIP111_00984</name>
</gene>
<protein>
    <submittedName>
        <fullName evidence="3">Sulfur carrier protein TusA</fullName>
    </submittedName>
</protein>
<dbReference type="InterPro" id="IPR001763">
    <property type="entry name" value="Rhodanese-like_dom"/>
</dbReference>